<dbReference type="GO" id="GO:0005665">
    <property type="term" value="C:RNA polymerase II, core complex"/>
    <property type="evidence" value="ECO:0007669"/>
    <property type="project" value="UniProtKB-UniRule"/>
</dbReference>
<dbReference type="GO" id="GO:0006351">
    <property type="term" value="P:DNA-templated transcription"/>
    <property type="evidence" value="ECO:0007669"/>
    <property type="project" value="UniProtKB-UniRule"/>
</dbReference>
<evidence type="ECO:0000256" key="2">
    <source>
        <dbReference type="ARBA" id="ARBA00008912"/>
    </source>
</evidence>
<comment type="subcellular location">
    <subcellularLocation>
        <location evidence="1">Nucleus</location>
    </subcellularLocation>
</comment>
<gene>
    <name evidence="5" type="primary">RPB8</name>
    <name evidence="5" type="ORF">VC83_05597</name>
</gene>
<dbReference type="AlphaFoldDB" id="A0A177A9K8"/>
<accession>A0A177A9K8</accession>
<evidence type="ECO:0000256" key="1">
    <source>
        <dbReference type="ARBA" id="ARBA00004123"/>
    </source>
</evidence>
<dbReference type="VEuPathDB" id="FungiDB:GMDG_03735"/>
<dbReference type="InterPro" id="IPR005570">
    <property type="entry name" value="RPABC3"/>
</dbReference>
<reference evidence="5" key="1">
    <citation type="submission" date="2016-03" db="EMBL/GenBank/DDBJ databases">
        <title>Updated assembly of Pseudogymnoascus destructans, the fungus causing white-nose syndrome of bats.</title>
        <authorList>
            <person name="Palmer J.M."/>
            <person name="Drees K.P."/>
            <person name="Foster J.T."/>
            <person name="Lindner D.L."/>
        </authorList>
    </citation>
    <scope>NUCLEOTIDE SEQUENCE [LARGE SCALE GENOMIC DNA]</scope>
    <source>
        <strain evidence="5">20631-21</strain>
    </source>
</reference>
<organism evidence="5">
    <name type="scientific">Pseudogymnoascus destructans</name>
    <dbReference type="NCBI Taxonomy" id="655981"/>
    <lineage>
        <taxon>Eukaryota</taxon>
        <taxon>Fungi</taxon>
        <taxon>Dikarya</taxon>
        <taxon>Ascomycota</taxon>
        <taxon>Pezizomycotina</taxon>
        <taxon>Leotiomycetes</taxon>
        <taxon>Thelebolales</taxon>
        <taxon>Thelebolaceae</taxon>
        <taxon>Pseudogymnoascus</taxon>
    </lineage>
</organism>
<keyword evidence="5" id="KW-0240">DNA-directed RNA polymerase</keyword>
<dbReference type="EMBL" id="KV441399">
    <property type="protein sequence ID" value="OAF57863.1"/>
    <property type="molecule type" value="Genomic_DNA"/>
</dbReference>
<keyword evidence="5" id="KW-0804">Transcription</keyword>
<dbReference type="SUPFAM" id="SSF50249">
    <property type="entry name" value="Nucleic acid-binding proteins"/>
    <property type="match status" value="1"/>
</dbReference>
<dbReference type="RefSeq" id="XP_024323149.1">
    <property type="nucleotide sequence ID" value="XM_024469217.1"/>
</dbReference>
<dbReference type="eggNOG" id="KOG3400">
    <property type="taxonomic scope" value="Eukaryota"/>
</dbReference>
<dbReference type="FunFam" id="2.40.50.140:FF:000191">
    <property type="entry name" value="DNA-directed RNA polymerases I, II, and III subunit RPABC3"/>
    <property type="match status" value="1"/>
</dbReference>
<dbReference type="GeneID" id="36288662"/>
<evidence type="ECO:0000313" key="5">
    <source>
        <dbReference type="EMBL" id="OAF57863.1"/>
    </source>
</evidence>
<evidence type="ECO:0000256" key="3">
    <source>
        <dbReference type="ARBA" id="ARBA00023242"/>
    </source>
</evidence>
<protein>
    <recommendedName>
        <fullName evidence="4">DNA-directed RNA polymerases I, II, and III subunit RPABC3</fullName>
    </recommendedName>
</protein>
<dbReference type="OrthoDB" id="20018at2759"/>
<dbReference type="GO" id="GO:0005736">
    <property type="term" value="C:RNA polymerase I complex"/>
    <property type="evidence" value="ECO:0007669"/>
    <property type="project" value="TreeGrafter"/>
</dbReference>
<dbReference type="GO" id="GO:0003899">
    <property type="term" value="F:DNA-directed RNA polymerase activity"/>
    <property type="evidence" value="ECO:0007669"/>
    <property type="project" value="UniProtKB-UniRule"/>
</dbReference>
<sequence length="151" mass="16662">MSGMTSDSQLFDEHFTITASDQSKYDRVSRISATSQDSQTTFALDINTELFPCAVGEPLHMVLASTLSLDGSKDDNKGWRDVGRSGQGGEATLADLFDYVCHGKIYKFEDGDDGNIIKCYVSFGGLLLALEGPYKKLTPLRVDYIYLLIKK</sequence>
<proteinExistence type="inferred from homology"/>
<comment type="similarity">
    <text evidence="2 4">Belongs to the eukaryotic RPB8 RNA polymerase subunit family.</text>
</comment>
<dbReference type="InterPro" id="IPR012340">
    <property type="entry name" value="NA-bd_OB-fold"/>
</dbReference>
<name>A0A177A9K8_9PEZI</name>
<dbReference type="Pfam" id="PF03870">
    <property type="entry name" value="RNA_pol_Rpb8"/>
    <property type="match status" value="1"/>
</dbReference>
<dbReference type="Proteomes" id="UP000077154">
    <property type="component" value="Unassembled WGS sequence"/>
</dbReference>
<dbReference type="SMART" id="SM00658">
    <property type="entry name" value="RPOL8c"/>
    <property type="match status" value="1"/>
</dbReference>
<dbReference type="Gene3D" id="2.40.50.140">
    <property type="entry name" value="Nucleic acid-binding proteins"/>
    <property type="match status" value="1"/>
</dbReference>
<dbReference type="PANTHER" id="PTHR10917:SF0">
    <property type="entry name" value="DNA-DIRECTED RNA POLYMERASES I, II, AND III SUBUNIT RPABC3"/>
    <property type="match status" value="1"/>
</dbReference>
<keyword evidence="3 4" id="KW-0539">Nucleus</keyword>
<evidence type="ECO:0000256" key="4">
    <source>
        <dbReference type="PIRNR" id="PIRNR000779"/>
    </source>
</evidence>
<dbReference type="PANTHER" id="PTHR10917">
    <property type="entry name" value="DNA-DIRECTED RNA POLYMERASES I, II, AND III SUBUNIT RPABC3"/>
    <property type="match status" value="1"/>
</dbReference>
<dbReference type="GO" id="GO:0005666">
    <property type="term" value="C:RNA polymerase III complex"/>
    <property type="evidence" value="ECO:0007669"/>
    <property type="project" value="TreeGrafter"/>
</dbReference>
<comment type="function">
    <text evidence="4">DNA-dependent RNA polymerase catalyzes the transcription of DNA into RNA using the four ribonucleoside triphosphates as substrates. Common component of RNA polymerases I, II and III which synthesize ribosomal RNA precursors, mRNA precursors and many functional non-coding RNAs, and small RNAs, such as 5S rRNA and tRNAs, respectively.</text>
</comment>
<dbReference type="PIRSF" id="PIRSF000779">
    <property type="entry name" value="RNA_pol_Rpb8"/>
    <property type="match status" value="1"/>
</dbReference>